<proteinExistence type="predicted"/>
<dbReference type="HOGENOM" id="CLU_3282687_0_0_2"/>
<protein>
    <submittedName>
        <fullName evidence="2">Uncharacterized protein</fullName>
    </submittedName>
</protein>
<gene>
    <name evidence="2" type="ordered locus">DKAM_0291</name>
</gene>
<dbReference type="STRING" id="490899.DKAM_0291"/>
<dbReference type="EMBL" id="CP001140">
    <property type="protein sequence ID" value="ACL10617.1"/>
    <property type="molecule type" value="Genomic_DNA"/>
</dbReference>
<evidence type="ECO:0000313" key="2">
    <source>
        <dbReference type="EMBL" id="ACL10617.1"/>
    </source>
</evidence>
<sequence>MGRPRAPLHTLVKPSASSEGKIVKSGVNTPYTHPENTRGS</sequence>
<evidence type="ECO:0000313" key="3">
    <source>
        <dbReference type="Proteomes" id="UP000006903"/>
    </source>
</evidence>
<accession>B8D2M9</accession>
<evidence type="ECO:0000256" key="1">
    <source>
        <dbReference type="SAM" id="MobiDB-lite"/>
    </source>
</evidence>
<dbReference type="AlphaFoldDB" id="B8D2M9"/>
<feature type="region of interest" description="Disordered" evidence="1">
    <location>
        <begin position="1"/>
        <end position="40"/>
    </location>
</feature>
<dbReference type="Proteomes" id="UP000006903">
    <property type="component" value="Chromosome"/>
</dbReference>
<name>B8D2M9_DESA1</name>
<dbReference type="KEGG" id="dka:DKAM_0291"/>
<reference evidence="2 3" key="1">
    <citation type="journal article" date="2009" name="J. Bacteriol.">
        <title>Complete genome sequence of the anaerobic, protein-degrading hyperthermophilic crenarchaeon Desulfurococcus kamchatkensis.</title>
        <authorList>
            <person name="Ravin N.V."/>
            <person name="Mardanov A.V."/>
            <person name="Beletsky A.V."/>
            <person name="Kublanov I.V."/>
            <person name="Kolganova T.V."/>
            <person name="Lebedinsky A.V."/>
            <person name="Chernyh N.A."/>
            <person name="Bonch-Osmolovskaya E.A."/>
            <person name="Skryabin K.G."/>
        </authorList>
    </citation>
    <scope>NUCLEOTIDE SEQUENCE [LARGE SCALE GENOMIC DNA]</scope>
    <source>
        <strain evidence="3">DSM 18924 / JCM 16383 / VKM B-2413 / 1221n</strain>
    </source>
</reference>
<organism evidence="2 3">
    <name type="scientific">Desulfurococcus amylolyticus (strain DSM 18924 / JCM 16383 / VKM B-2413 / 1221n)</name>
    <name type="common">Desulfurococcus kamchatkensis</name>
    <dbReference type="NCBI Taxonomy" id="490899"/>
    <lineage>
        <taxon>Archaea</taxon>
        <taxon>Thermoproteota</taxon>
        <taxon>Thermoprotei</taxon>
        <taxon>Desulfurococcales</taxon>
        <taxon>Desulfurococcaceae</taxon>
        <taxon>Desulfurococcus</taxon>
    </lineage>
</organism>